<dbReference type="InterPro" id="IPR003593">
    <property type="entry name" value="AAA+_ATPase"/>
</dbReference>
<dbReference type="PROSITE" id="PS50893">
    <property type="entry name" value="ABC_TRANSPORTER_2"/>
    <property type="match status" value="1"/>
</dbReference>
<proteinExistence type="inferred from homology"/>
<keyword evidence="7" id="KW-1185">Reference proteome</keyword>
<dbReference type="Pfam" id="PF00005">
    <property type="entry name" value="ABC_tran"/>
    <property type="match status" value="1"/>
</dbReference>
<dbReference type="Proteomes" id="UP001596310">
    <property type="component" value="Unassembled WGS sequence"/>
</dbReference>
<dbReference type="PANTHER" id="PTHR43335">
    <property type="entry name" value="ABC TRANSPORTER, ATP-BINDING PROTEIN"/>
    <property type="match status" value="1"/>
</dbReference>
<accession>A0ABW1ULP7</accession>
<dbReference type="InterPro" id="IPR017871">
    <property type="entry name" value="ABC_transporter-like_CS"/>
</dbReference>
<sequence>MATVLQIEGLTKSIHGHPILSDVQFKAQTGRIVGLLGPNGAGKTTTLRIAVQLMHADQGTVKVNDLDVTKDFTAAIKQVGALIEAPDFYTYLTGRQNLRQLANMSHQTISAADIDRVLAEVGLTEAADKKVRTYSLGMRQRLGIAQAIFHQPELLLLDEPLNGLDPQGAHDLREVLRQMAAKGVAVVISSHMLSEIDQVADDLVVMDHGRVIFDDTMRALKQAQSRRVMLRTPNEAAAKQVLTAMSLTYDYHDGEFAISWPQEKGPVLPLAQALFDQRILITELHEVDASLEESFLNFVKQHDAGAAQTTKEATHA</sequence>
<feature type="domain" description="ABC transporter" evidence="5">
    <location>
        <begin position="5"/>
        <end position="233"/>
    </location>
</feature>
<dbReference type="GO" id="GO:0005524">
    <property type="term" value="F:ATP binding"/>
    <property type="evidence" value="ECO:0007669"/>
    <property type="project" value="UniProtKB-KW"/>
</dbReference>
<evidence type="ECO:0000256" key="1">
    <source>
        <dbReference type="ARBA" id="ARBA00005417"/>
    </source>
</evidence>
<gene>
    <name evidence="6" type="ORF">ACFQHW_00085</name>
</gene>
<dbReference type="SUPFAM" id="SSF52540">
    <property type="entry name" value="P-loop containing nucleoside triphosphate hydrolases"/>
    <property type="match status" value="1"/>
</dbReference>
<protein>
    <submittedName>
        <fullName evidence="6">ABC transporter ATP-binding protein</fullName>
    </submittedName>
</protein>
<organism evidence="6 7">
    <name type="scientific">Lapidilactobacillus achengensis</name>
    <dbReference type="NCBI Taxonomy" id="2486000"/>
    <lineage>
        <taxon>Bacteria</taxon>
        <taxon>Bacillati</taxon>
        <taxon>Bacillota</taxon>
        <taxon>Bacilli</taxon>
        <taxon>Lactobacillales</taxon>
        <taxon>Lactobacillaceae</taxon>
        <taxon>Lapidilactobacillus</taxon>
    </lineage>
</organism>
<evidence type="ECO:0000259" key="5">
    <source>
        <dbReference type="PROSITE" id="PS50893"/>
    </source>
</evidence>
<name>A0ABW1ULP7_9LACO</name>
<comment type="similarity">
    <text evidence="1">Belongs to the ABC transporter superfamily.</text>
</comment>
<dbReference type="RefSeq" id="WP_164511224.1">
    <property type="nucleotide sequence ID" value="NZ_JBHSSM010000001.1"/>
</dbReference>
<keyword evidence="3" id="KW-0547">Nucleotide-binding</keyword>
<keyword evidence="2" id="KW-0813">Transport</keyword>
<dbReference type="PROSITE" id="PS00211">
    <property type="entry name" value="ABC_TRANSPORTER_1"/>
    <property type="match status" value="1"/>
</dbReference>
<dbReference type="InterPro" id="IPR003439">
    <property type="entry name" value="ABC_transporter-like_ATP-bd"/>
</dbReference>
<evidence type="ECO:0000256" key="2">
    <source>
        <dbReference type="ARBA" id="ARBA00022448"/>
    </source>
</evidence>
<dbReference type="Gene3D" id="3.40.50.300">
    <property type="entry name" value="P-loop containing nucleotide triphosphate hydrolases"/>
    <property type="match status" value="1"/>
</dbReference>
<keyword evidence="4 6" id="KW-0067">ATP-binding</keyword>
<evidence type="ECO:0000256" key="4">
    <source>
        <dbReference type="ARBA" id="ARBA00022840"/>
    </source>
</evidence>
<dbReference type="EMBL" id="JBHSSM010000001">
    <property type="protein sequence ID" value="MFC6313981.1"/>
    <property type="molecule type" value="Genomic_DNA"/>
</dbReference>
<evidence type="ECO:0000313" key="6">
    <source>
        <dbReference type="EMBL" id="MFC6313981.1"/>
    </source>
</evidence>
<dbReference type="PANTHER" id="PTHR43335:SF4">
    <property type="entry name" value="ABC TRANSPORTER, ATP-BINDING PROTEIN"/>
    <property type="match status" value="1"/>
</dbReference>
<dbReference type="InterPro" id="IPR027417">
    <property type="entry name" value="P-loop_NTPase"/>
</dbReference>
<evidence type="ECO:0000256" key="3">
    <source>
        <dbReference type="ARBA" id="ARBA00022741"/>
    </source>
</evidence>
<reference evidence="7" key="1">
    <citation type="journal article" date="2019" name="Int. J. Syst. Evol. Microbiol.">
        <title>The Global Catalogue of Microorganisms (GCM) 10K type strain sequencing project: providing services to taxonomists for standard genome sequencing and annotation.</title>
        <authorList>
            <consortium name="The Broad Institute Genomics Platform"/>
            <consortium name="The Broad Institute Genome Sequencing Center for Infectious Disease"/>
            <person name="Wu L."/>
            <person name="Ma J."/>
        </authorList>
    </citation>
    <scope>NUCLEOTIDE SEQUENCE [LARGE SCALE GENOMIC DNA]</scope>
    <source>
        <strain evidence="7">CCM 8897</strain>
    </source>
</reference>
<evidence type="ECO:0000313" key="7">
    <source>
        <dbReference type="Proteomes" id="UP001596310"/>
    </source>
</evidence>
<comment type="caution">
    <text evidence="6">The sequence shown here is derived from an EMBL/GenBank/DDBJ whole genome shotgun (WGS) entry which is preliminary data.</text>
</comment>
<dbReference type="SMART" id="SM00382">
    <property type="entry name" value="AAA"/>
    <property type="match status" value="1"/>
</dbReference>